<protein>
    <submittedName>
        <fullName evidence="1">Uncharacterized protein</fullName>
    </submittedName>
</protein>
<dbReference type="PROSITE" id="PS51257">
    <property type="entry name" value="PROKAR_LIPOPROTEIN"/>
    <property type="match status" value="1"/>
</dbReference>
<dbReference type="AlphaFoldDB" id="A0A0A9GXZ7"/>
<proteinExistence type="predicted"/>
<reference evidence="1" key="2">
    <citation type="journal article" date="2015" name="Data Brief">
        <title>Shoot transcriptome of the giant reed, Arundo donax.</title>
        <authorList>
            <person name="Barrero R.A."/>
            <person name="Guerrero F.D."/>
            <person name="Moolhuijzen P."/>
            <person name="Goolsby J.A."/>
            <person name="Tidwell J."/>
            <person name="Bellgard S.E."/>
            <person name="Bellgard M.I."/>
        </authorList>
    </citation>
    <scope>NUCLEOTIDE SEQUENCE</scope>
    <source>
        <tissue evidence="1">Shoot tissue taken approximately 20 cm above the soil surface</tissue>
    </source>
</reference>
<sequence>MSSKEKVKFLITTLHSSAFTACDLQNMNRHSSVRAEQFRH</sequence>
<accession>A0A0A9GXZ7</accession>
<organism evidence="1">
    <name type="scientific">Arundo donax</name>
    <name type="common">Giant reed</name>
    <name type="synonym">Donax arundinaceus</name>
    <dbReference type="NCBI Taxonomy" id="35708"/>
    <lineage>
        <taxon>Eukaryota</taxon>
        <taxon>Viridiplantae</taxon>
        <taxon>Streptophyta</taxon>
        <taxon>Embryophyta</taxon>
        <taxon>Tracheophyta</taxon>
        <taxon>Spermatophyta</taxon>
        <taxon>Magnoliopsida</taxon>
        <taxon>Liliopsida</taxon>
        <taxon>Poales</taxon>
        <taxon>Poaceae</taxon>
        <taxon>PACMAD clade</taxon>
        <taxon>Arundinoideae</taxon>
        <taxon>Arundineae</taxon>
        <taxon>Arundo</taxon>
    </lineage>
</organism>
<name>A0A0A9GXZ7_ARUDO</name>
<reference evidence="1" key="1">
    <citation type="submission" date="2014-09" db="EMBL/GenBank/DDBJ databases">
        <authorList>
            <person name="Magalhaes I.L.F."/>
            <person name="Oliveira U."/>
            <person name="Santos F.R."/>
            <person name="Vidigal T.H.D.A."/>
            <person name="Brescovit A.D."/>
            <person name="Santos A.J."/>
        </authorList>
    </citation>
    <scope>NUCLEOTIDE SEQUENCE</scope>
    <source>
        <tissue evidence="1">Shoot tissue taken approximately 20 cm above the soil surface</tissue>
    </source>
</reference>
<dbReference type="EMBL" id="GBRH01172443">
    <property type="protein sequence ID" value="JAE25453.1"/>
    <property type="molecule type" value="Transcribed_RNA"/>
</dbReference>
<evidence type="ECO:0000313" key="1">
    <source>
        <dbReference type="EMBL" id="JAE25453.1"/>
    </source>
</evidence>